<proteinExistence type="predicted"/>
<dbReference type="Gene3D" id="2.40.160.50">
    <property type="entry name" value="membrane protein fhac: a member of the omp85/tpsb transporter family"/>
    <property type="match status" value="1"/>
</dbReference>
<dbReference type="AlphaFoldDB" id="A0A1I1M7T5"/>
<sequence length="379" mass="43342">MSNLYDQRLILLLISSLLGSVRTLLAQPDSLPLPRKTEVNTVKVARNTLILPLIARSIETDWSFGVAGSFTFRFNRTDTVTRTSNTQALALYSLRQQFIAAINGTIYFPGERYILSHQLSYSNFPDKFWGLGKEAPDKNEEAYTFQQYYVYLHFQRKLQNRIFVGLLYEYQRLLNVNYTSGGLFDQFNVRGRLPYHISGAGLSLTYDSRNNAFAPDRGGFLQIYFNHFSPAFGSDFRYTNYVADFRRFLRIYREQVLAIQAYAYFNSGAVPLRSFASFGGSNSMRGFYDGRYRSKNQVVVQAEYRIPLFWRLGAVGFAGIGNVGSHVSDLNFDELKYSFGGGLRLSLNRKERLNLRVDYGWGIGQSVSNGLYFQLGEAF</sequence>
<dbReference type="GO" id="GO:0019867">
    <property type="term" value="C:outer membrane"/>
    <property type="evidence" value="ECO:0007669"/>
    <property type="project" value="InterPro"/>
</dbReference>
<protein>
    <submittedName>
        <fullName evidence="4">Surface antigen</fullName>
    </submittedName>
</protein>
<dbReference type="Proteomes" id="UP000198598">
    <property type="component" value="Unassembled WGS sequence"/>
</dbReference>
<organism evidence="4 5">
    <name type="scientific">Spirosoma endophyticum</name>
    <dbReference type="NCBI Taxonomy" id="662367"/>
    <lineage>
        <taxon>Bacteria</taxon>
        <taxon>Pseudomonadati</taxon>
        <taxon>Bacteroidota</taxon>
        <taxon>Cytophagia</taxon>
        <taxon>Cytophagales</taxon>
        <taxon>Cytophagaceae</taxon>
        <taxon>Spirosoma</taxon>
    </lineage>
</organism>
<dbReference type="Pfam" id="PF01103">
    <property type="entry name" value="Omp85"/>
    <property type="match status" value="1"/>
</dbReference>
<accession>A0A1I1M7T5</accession>
<dbReference type="STRING" id="662367.SAMN05216167_102481"/>
<evidence type="ECO:0000259" key="3">
    <source>
        <dbReference type="Pfam" id="PF01103"/>
    </source>
</evidence>
<evidence type="ECO:0000313" key="4">
    <source>
        <dbReference type="EMBL" id="SFC81275.1"/>
    </source>
</evidence>
<keyword evidence="5" id="KW-1185">Reference proteome</keyword>
<dbReference type="EMBL" id="FOLQ01000002">
    <property type="protein sequence ID" value="SFC81275.1"/>
    <property type="molecule type" value="Genomic_DNA"/>
</dbReference>
<feature type="domain" description="Bacterial surface antigen (D15)" evidence="3">
    <location>
        <begin position="107"/>
        <end position="379"/>
    </location>
</feature>
<reference evidence="4 5" key="1">
    <citation type="submission" date="2016-10" db="EMBL/GenBank/DDBJ databases">
        <authorList>
            <person name="de Groot N.N."/>
        </authorList>
    </citation>
    <scope>NUCLEOTIDE SEQUENCE [LARGE SCALE GENOMIC DNA]</scope>
    <source>
        <strain evidence="4 5">DSM 26130</strain>
    </source>
</reference>
<evidence type="ECO:0000256" key="2">
    <source>
        <dbReference type="ARBA" id="ARBA00023136"/>
    </source>
</evidence>
<evidence type="ECO:0000256" key="1">
    <source>
        <dbReference type="ARBA" id="ARBA00004370"/>
    </source>
</evidence>
<name>A0A1I1M7T5_9BACT</name>
<gene>
    <name evidence="4" type="ORF">SAMN05216167_102481</name>
</gene>
<evidence type="ECO:0000313" key="5">
    <source>
        <dbReference type="Proteomes" id="UP000198598"/>
    </source>
</evidence>
<dbReference type="InterPro" id="IPR000184">
    <property type="entry name" value="Bac_surfAg_D15"/>
</dbReference>
<keyword evidence="2" id="KW-0472">Membrane</keyword>
<comment type="subcellular location">
    <subcellularLocation>
        <location evidence="1">Membrane</location>
    </subcellularLocation>
</comment>